<dbReference type="InterPro" id="IPR010869">
    <property type="entry name" value="DUF1501"/>
</dbReference>
<evidence type="ECO:0000313" key="2">
    <source>
        <dbReference type="Proteomes" id="UP000322699"/>
    </source>
</evidence>
<dbReference type="EMBL" id="VRLW01000001">
    <property type="protein sequence ID" value="KAA1257873.1"/>
    <property type="molecule type" value="Genomic_DNA"/>
</dbReference>
<proteinExistence type="predicted"/>
<dbReference type="AlphaFoldDB" id="A0A5B1CEI9"/>
<dbReference type="InterPro" id="IPR017850">
    <property type="entry name" value="Alkaline_phosphatase_core_sf"/>
</dbReference>
<dbReference type="PANTHER" id="PTHR43737:SF1">
    <property type="entry name" value="DUF1501 DOMAIN-CONTAINING PROTEIN"/>
    <property type="match status" value="1"/>
</dbReference>
<dbReference type="PANTHER" id="PTHR43737">
    <property type="entry name" value="BLL7424 PROTEIN"/>
    <property type="match status" value="1"/>
</dbReference>
<reference evidence="1 2" key="1">
    <citation type="submission" date="2019-08" db="EMBL/GenBank/DDBJ databases">
        <title>Deep-cultivation of Planctomycetes and their phenomic and genomic characterization uncovers novel biology.</title>
        <authorList>
            <person name="Wiegand S."/>
            <person name="Jogler M."/>
            <person name="Boedeker C."/>
            <person name="Pinto D."/>
            <person name="Vollmers J."/>
            <person name="Rivas-Marin E."/>
            <person name="Kohn T."/>
            <person name="Peeters S.H."/>
            <person name="Heuer A."/>
            <person name="Rast P."/>
            <person name="Oberbeckmann S."/>
            <person name="Bunk B."/>
            <person name="Jeske O."/>
            <person name="Meyerdierks A."/>
            <person name="Storesund J.E."/>
            <person name="Kallscheuer N."/>
            <person name="Luecker S."/>
            <person name="Lage O.M."/>
            <person name="Pohl T."/>
            <person name="Merkel B.J."/>
            <person name="Hornburger P."/>
            <person name="Mueller R.-W."/>
            <person name="Bruemmer F."/>
            <person name="Labrenz M."/>
            <person name="Spormann A.M."/>
            <person name="Op Den Camp H."/>
            <person name="Overmann J."/>
            <person name="Amann R."/>
            <person name="Jetten M.S.M."/>
            <person name="Mascher T."/>
            <person name="Medema M.H."/>
            <person name="Devos D.P."/>
            <person name="Kaster A.-K."/>
            <person name="Ovreas L."/>
            <person name="Rohde M."/>
            <person name="Galperin M.Y."/>
            <person name="Jogler C."/>
        </authorList>
    </citation>
    <scope>NUCLEOTIDE SEQUENCE [LARGE SCALE GENOMIC DNA]</scope>
    <source>
        <strain evidence="1 2">LF1</strain>
    </source>
</reference>
<sequence length="443" mass="47500" precursor="true">MNANLKRRSFLQGSLSASTVAVSGFLPRIAMGAAKNDQRRACIILWMSGGPSQTDTFDMKPKHENGGEFSEVSTNVPGVRFSEHLPELAKHADKLAIVRTLTSKEGDHERGSYFLQTGQKMGGPMKAPALRSLIGHQLTESRTTLPPLVSVGGSGFIAARPIGSGYLGPRFQPMEVAVATGANADADIRSGTPASLTVNSLSRHHSIDEDRWQRRVELWDALEGNFIADRKNPGLVAHQGTYQNARELMTSGQAEVFDLSREPESIRRNYGVGTFGQGCLLARRLVESGVSCVEVTLSSSTIGGSTWDSHTQNFPAVENLSRELDAGFAALLSDLSSRGLLETTTVVCMGEFGRTPRINNNAGRDHFPRAFAGVLAGGDVAAGQAYGKTSDDGMTIVENPVTIPEWLATICQATGVQPEETVIDQSGRPVPIVDAEPVWDLIG</sequence>
<protein>
    <recommendedName>
        <fullName evidence="3">Secreted protein containing DUF1501</fullName>
    </recommendedName>
</protein>
<dbReference type="PROSITE" id="PS51318">
    <property type="entry name" value="TAT"/>
    <property type="match status" value="1"/>
</dbReference>
<dbReference type="RefSeq" id="WP_068261585.1">
    <property type="nucleotide sequence ID" value="NZ_LWSK01000026.1"/>
</dbReference>
<comment type="caution">
    <text evidence="1">The sequence shown here is derived from an EMBL/GenBank/DDBJ whole genome shotgun (WGS) entry which is preliminary data.</text>
</comment>
<accession>A0A5B1CEI9</accession>
<name>A0A5B1CEI9_9BACT</name>
<dbReference type="SUPFAM" id="SSF53649">
    <property type="entry name" value="Alkaline phosphatase-like"/>
    <property type="match status" value="1"/>
</dbReference>
<organism evidence="1 2">
    <name type="scientific">Rubripirellula obstinata</name>
    <dbReference type="NCBI Taxonomy" id="406547"/>
    <lineage>
        <taxon>Bacteria</taxon>
        <taxon>Pseudomonadati</taxon>
        <taxon>Planctomycetota</taxon>
        <taxon>Planctomycetia</taxon>
        <taxon>Pirellulales</taxon>
        <taxon>Pirellulaceae</taxon>
        <taxon>Rubripirellula</taxon>
    </lineage>
</organism>
<dbReference type="Proteomes" id="UP000322699">
    <property type="component" value="Unassembled WGS sequence"/>
</dbReference>
<evidence type="ECO:0008006" key="3">
    <source>
        <dbReference type="Google" id="ProtNLM"/>
    </source>
</evidence>
<dbReference type="Pfam" id="PF07394">
    <property type="entry name" value="DUF1501"/>
    <property type="match status" value="1"/>
</dbReference>
<keyword evidence="2" id="KW-1185">Reference proteome</keyword>
<evidence type="ECO:0000313" key="1">
    <source>
        <dbReference type="EMBL" id="KAA1257873.1"/>
    </source>
</evidence>
<dbReference type="InterPro" id="IPR006311">
    <property type="entry name" value="TAT_signal"/>
</dbReference>
<gene>
    <name evidence="1" type="ORF">LF1_03630</name>
</gene>